<dbReference type="InterPro" id="IPR032808">
    <property type="entry name" value="DoxX"/>
</dbReference>
<proteinExistence type="inferred from homology"/>
<evidence type="ECO:0000256" key="4">
    <source>
        <dbReference type="ARBA" id="ARBA00022692"/>
    </source>
</evidence>
<evidence type="ECO:0000313" key="9">
    <source>
        <dbReference type="Proteomes" id="UP000605897"/>
    </source>
</evidence>
<organism evidence="8 9">
    <name type="scientific">Amycolatopsis deserti</name>
    <dbReference type="NCBI Taxonomy" id="185696"/>
    <lineage>
        <taxon>Bacteria</taxon>
        <taxon>Bacillati</taxon>
        <taxon>Actinomycetota</taxon>
        <taxon>Actinomycetes</taxon>
        <taxon>Pseudonocardiales</taxon>
        <taxon>Pseudonocardiaceae</taxon>
        <taxon>Amycolatopsis</taxon>
    </lineage>
</organism>
<dbReference type="RefSeq" id="WP_191249325.1">
    <property type="nucleotide sequence ID" value="NZ_BNAU01000013.1"/>
</dbReference>
<name>A0ABQ3JGG9_9PSEU</name>
<dbReference type="PANTHER" id="PTHR33452:SF4">
    <property type="entry name" value="BLL4328 PROTEIN"/>
    <property type="match status" value="1"/>
</dbReference>
<feature type="transmembrane region" description="Helical" evidence="7">
    <location>
        <begin position="109"/>
        <end position="129"/>
    </location>
</feature>
<evidence type="ECO:0000256" key="5">
    <source>
        <dbReference type="ARBA" id="ARBA00022989"/>
    </source>
</evidence>
<accession>A0ABQ3JGG9</accession>
<dbReference type="PANTHER" id="PTHR33452">
    <property type="entry name" value="OXIDOREDUCTASE CATD-RELATED"/>
    <property type="match status" value="1"/>
</dbReference>
<evidence type="ECO:0000256" key="6">
    <source>
        <dbReference type="ARBA" id="ARBA00023136"/>
    </source>
</evidence>
<dbReference type="EMBL" id="BNAU01000013">
    <property type="protein sequence ID" value="GHF29114.1"/>
    <property type="molecule type" value="Genomic_DNA"/>
</dbReference>
<evidence type="ECO:0000256" key="2">
    <source>
        <dbReference type="ARBA" id="ARBA00006679"/>
    </source>
</evidence>
<evidence type="ECO:0000256" key="1">
    <source>
        <dbReference type="ARBA" id="ARBA00004651"/>
    </source>
</evidence>
<feature type="transmembrane region" description="Helical" evidence="7">
    <location>
        <begin position="12"/>
        <end position="32"/>
    </location>
</feature>
<dbReference type="Proteomes" id="UP000605897">
    <property type="component" value="Unassembled WGS sequence"/>
</dbReference>
<feature type="transmembrane region" description="Helical" evidence="7">
    <location>
        <begin position="52"/>
        <end position="71"/>
    </location>
</feature>
<comment type="subcellular location">
    <subcellularLocation>
        <location evidence="1">Cell membrane</location>
        <topology evidence="1">Multi-pass membrane protein</topology>
    </subcellularLocation>
</comment>
<dbReference type="Pfam" id="PF07681">
    <property type="entry name" value="DoxX"/>
    <property type="match status" value="1"/>
</dbReference>
<evidence type="ECO:0000256" key="3">
    <source>
        <dbReference type="ARBA" id="ARBA00022475"/>
    </source>
</evidence>
<gene>
    <name evidence="8" type="ORF">GCM10017786_74060</name>
</gene>
<comment type="similarity">
    <text evidence="2">Belongs to the DoxX family.</text>
</comment>
<keyword evidence="3" id="KW-1003">Cell membrane</keyword>
<keyword evidence="9" id="KW-1185">Reference proteome</keyword>
<evidence type="ECO:0000256" key="7">
    <source>
        <dbReference type="SAM" id="Phobius"/>
    </source>
</evidence>
<protein>
    <submittedName>
        <fullName evidence="8">Integral membrane protein</fullName>
    </submittedName>
</protein>
<feature type="transmembrane region" description="Helical" evidence="7">
    <location>
        <begin position="78"/>
        <end position="97"/>
    </location>
</feature>
<sequence length="149" mass="15571">MARIPVSQTQLTPVVLGVVRIVVGLLFAFHGLQGFGAFGGIDGQGGGVPFGVWPGWWASVIELIGGVLVLLGLGTRAAALICSGAMAYAYFTVHQPLALLPLQNMGETAALYSWVFLLIAVTGPGRFALSSVLRRRAAAERVERVPAGV</sequence>
<keyword evidence="4 7" id="KW-0812">Transmembrane</keyword>
<comment type="caution">
    <text evidence="8">The sequence shown here is derived from an EMBL/GenBank/DDBJ whole genome shotgun (WGS) entry which is preliminary data.</text>
</comment>
<reference evidence="9" key="1">
    <citation type="journal article" date="2019" name="Int. J. Syst. Evol. Microbiol.">
        <title>The Global Catalogue of Microorganisms (GCM) 10K type strain sequencing project: providing services to taxonomists for standard genome sequencing and annotation.</title>
        <authorList>
            <consortium name="The Broad Institute Genomics Platform"/>
            <consortium name="The Broad Institute Genome Sequencing Center for Infectious Disease"/>
            <person name="Wu L."/>
            <person name="Ma J."/>
        </authorList>
    </citation>
    <scope>NUCLEOTIDE SEQUENCE [LARGE SCALE GENOMIC DNA]</scope>
    <source>
        <strain evidence="9">CGMCC 4.7677</strain>
    </source>
</reference>
<keyword evidence="6 7" id="KW-0472">Membrane</keyword>
<keyword evidence="5 7" id="KW-1133">Transmembrane helix</keyword>
<dbReference type="InterPro" id="IPR051907">
    <property type="entry name" value="DoxX-like_oxidoreductase"/>
</dbReference>
<evidence type="ECO:0000313" key="8">
    <source>
        <dbReference type="EMBL" id="GHF29114.1"/>
    </source>
</evidence>